<name>A0A132NXR2_GIAIN</name>
<dbReference type="Proteomes" id="UP000070089">
    <property type="component" value="Unassembled WGS sequence"/>
</dbReference>
<dbReference type="EMBL" id="JXTI01000021">
    <property type="protein sequence ID" value="KWX14850.1"/>
    <property type="molecule type" value="Genomic_DNA"/>
</dbReference>
<protein>
    <submittedName>
        <fullName evidence="1">Uncharacterized protein</fullName>
    </submittedName>
</protein>
<dbReference type="VEuPathDB" id="GiardiaDB:QR46_1144"/>
<comment type="caution">
    <text evidence="1">The sequence shown here is derived from an EMBL/GenBank/DDBJ whole genome shotgun (WGS) entry which is preliminary data.</text>
</comment>
<proteinExistence type="predicted"/>
<reference evidence="1 2" key="1">
    <citation type="journal article" date="2015" name="Mol. Biochem. Parasitol.">
        <title>Identification of polymorphic genes for use in assemblage B genotyping assays through comparative genomics of multiple assemblage B Giardia duodenalis isolates.</title>
        <authorList>
            <person name="Wielinga C."/>
            <person name="Thompson R.C."/>
            <person name="Monis P."/>
            <person name="Ryan U."/>
        </authorList>
    </citation>
    <scope>NUCLEOTIDE SEQUENCE [LARGE SCALE GENOMIC DNA]</scope>
    <source>
        <strain evidence="1 2">BAH15c1</strain>
    </source>
</reference>
<evidence type="ECO:0000313" key="1">
    <source>
        <dbReference type="EMBL" id="KWX14850.1"/>
    </source>
</evidence>
<accession>A0A132NXR2</accession>
<sequence length="448" mass="50665">MQALYFPPAELPANYIYNGAPLQQKTILVSGYDTNGVLFLEPREQQSFLEKTAVDSANGDAAPKKKRKLTKQSVMAGYAPRFPISWLSNISPEIKTALEQYLFSLPRVALPKDTAQLSDFYNGNFFELTNQSKAPTCAEISKNPVDLLTKILNVRKQKEFTSYHDIYVILVFAVQTPFTIQTIEQMRNFFLYTAILQPSVLFSSLSPSDPQRSCIVLLASDLFLKPFIISLTRIMSDTERLKKTGDIIAYLSALYDNYKTIIKMNLFCDALSILLSIPEEELFTLQPYATVFTYICSLLKNNDRLNDVLTTELSRAGVNKKIMFVMDAIVDAQHPVTRSTHELVGGIKNAILILAHMRYSDHGSKNLPTGQYLAEYKERADRLISKMDELYTAEKPSQESEEISESSVTEEDDQNIAFIEKAPQWKLAITCLYDKKSPPLSSYASLFH</sequence>
<gene>
    <name evidence="1" type="ORF">QR46_1144</name>
</gene>
<organism evidence="1 2">
    <name type="scientific">Giardia duodenalis assemblage B</name>
    <dbReference type="NCBI Taxonomy" id="1394984"/>
    <lineage>
        <taxon>Eukaryota</taxon>
        <taxon>Metamonada</taxon>
        <taxon>Diplomonadida</taxon>
        <taxon>Hexamitidae</taxon>
        <taxon>Giardiinae</taxon>
        <taxon>Giardia</taxon>
    </lineage>
</organism>
<dbReference type="AlphaFoldDB" id="A0A132NXR2"/>
<evidence type="ECO:0000313" key="2">
    <source>
        <dbReference type="Proteomes" id="UP000070089"/>
    </source>
</evidence>
<dbReference type="OrthoDB" id="10251476at2759"/>